<reference evidence="6 7" key="1">
    <citation type="submission" date="2017-11" db="EMBL/GenBank/DDBJ databases">
        <title>De-novo sequencing of pomegranate (Punica granatum L.) genome.</title>
        <authorList>
            <person name="Akparov Z."/>
            <person name="Amiraslanov A."/>
            <person name="Hajiyeva S."/>
            <person name="Abbasov M."/>
            <person name="Kaur K."/>
            <person name="Hamwieh A."/>
            <person name="Solovyev V."/>
            <person name="Salamov A."/>
            <person name="Braich B."/>
            <person name="Kosarev P."/>
            <person name="Mahmoud A."/>
            <person name="Hajiyev E."/>
            <person name="Babayeva S."/>
            <person name="Izzatullayeva V."/>
            <person name="Mammadov A."/>
            <person name="Mammadov A."/>
            <person name="Sharifova S."/>
            <person name="Ojaghi J."/>
            <person name="Eynullazada K."/>
            <person name="Bayramov B."/>
            <person name="Abdulazimova A."/>
            <person name="Shahmuradov I."/>
        </authorList>
    </citation>
    <scope>NUCLEOTIDE SEQUENCE [LARGE SCALE GENOMIC DNA]</scope>
    <source>
        <strain evidence="7">cv. AG2017</strain>
        <tissue evidence="6">Leaf</tissue>
    </source>
</reference>
<proteinExistence type="inferred from homology"/>
<keyword evidence="3" id="KW-0810">Translation regulation</keyword>
<keyword evidence="4" id="KW-0648">Protein biosynthesis</keyword>
<gene>
    <name evidence="6" type="ORF">CRG98_004315</name>
</gene>
<evidence type="ECO:0000313" key="6">
    <source>
        <dbReference type="EMBL" id="PKI75275.1"/>
    </source>
</evidence>
<dbReference type="PANTHER" id="PTHR23253">
    <property type="entry name" value="EUKARYOTIC TRANSLATION INITIATION FACTOR 4 GAMMA"/>
    <property type="match status" value="1"/>
</dbReference>
<dbReference type="STRING" id="22663.A0A2I0L3I6"/>
<dbReference type="PANTHER" id="PTHR23253:SF9">
    <property type="entry name" value="EUKARYOTIC TRANSLATION INITIATION FACTOR 4 GAMMA 2"/>
    <property type="match status" value="1"/>
</dbReference>
<accession>A0A2I0L3I6</accession>
<dbReference type="Proteomes" id="UP000233551">
    <property type="component" value="Unassembled WGS sequence"/>
</dbReference>
<dbReference type="Pfam" id="PF02847">
    <property type="entry name" value="MA3"/>
    <property type="match status" value="1"/>
</dbReference>
<evidence type="ECO:0000256" key="1">
    <source>
        <dbReference type="ARBA" id="ARBA00005775"/>
    </source>
</evidence>
<comment type="similarity">
    <text evidence="1">Belongs to the eukaryotic initiation factor 4G family.</text>
</comment>
<dbReference type="GO" id="GO:0016281">
    <property type="term" value="C:eukaryotic translation initiation factor 4F complex"/>
    <property type="evidence" value="ECO:0007669"/>
    <property type="project" value="TreeGrafter"/>
</dbReference>
<dbReference type="PROSITE" id="PS51366">
    <property type="entry name" value="MI"/>
    <property type="match status" value="1"/>
</dbReference>
<dbReference type="GO" id="GO:0003743">
    <property type="term" value="F:translation initiation factor activity"/>
    <property type="evidence" value="ECO:0007669"/>
    <property type="project" value="UniProtKB-KW"/>
</dbReference>
<evidence type="ECO:0000256" key="4">
    <source>
        <dbReference type="ARBA" id="ARBA00022917"/>
    </source>
</evidence>
<evidence type="ECO:0000256" key="2">
    <source>
        <dbReference type="ARBA" id="ARBA00022540"/>
    </source>
</evidence>
<evidence type="ECO:0000256" key="3">
    <source>
        <dbReference type="ARBA" id="ARBA00022845"/>
    </source>
</evidence>
<feature type="domain" description="MI" evidence="5">
    <location>
        <begin position="1"/>
        <end position="88"/>
    </location>
</feature>
<organism evidence="6 7">
    <name type="scientific">Punica granatum</name>
    <name type="common">Pomegranate</name>
    <dbReference type="NCBI Taxonomy" id="22663"/>
    <lineage>
        <taxon>Eukaryota</taxon>
        <taxon>Viridiplantae</taxon>
        <taxon>Streptophyta</taxon>
        <taxon>Embryophyta</taxon>
        <taxon>Tracheophyta</taxon>
        <taxon>Spermatophyta</taxon>
        <taxon>Magnoliopsida</taxon>
        <taxon>eudicotyledons</taxon>
        <taxon>Gunneridae</taxon>
        <taxon>Pentapetalae</taxon>
        <taxon>rosids</taxon>
        <taxon>malvids</taxon>
        <taxon>Myrtales</taxon>
        <taxon>Lythraceae</taxon>
        <taxon>Punica</taxon>
    </lineage>
</organism>
<comment type="caution">
    <text evidence="6">The sequence shown here is derived from an EMBL/GenBank/DDBJ whole genome shotgun (WGS) entry which is preliminary data.</text>
</comment>
<dbReference type="InterPro" id="IPR016024">
    <property type="entry name" value="ARM-type_fold"/>
</dbReference>
<dbReference type="Gene3D" id="1.25.40.180">
    <property type="match status" value="1"/>
</dbReference>
<keyword evidence="7" id="KW-1185">Reference proteome</keyword>
<sequence>MVSLWVTDSFERKDMERDLLTKLLINLCKPQDGMLTQVQLIQGFESVLTTLEDAVNDAPKAPEFLGRMFGRVVAENVVPLSEIGRILHEGGEERGQLVEAGLAADVLGSTLEMIQSNKGEAALNEIRKSSNLRLEDFRPPGPMSSRMLEKFHLNSS</sequence>
<dbReference type="InterPro" id="IPR003891">
    <property type="entry name" value="Initiation_fac_eIF4g_MI"/>
</dbReference>
<keyword evidence="2" id="KW-0396">Initiation factor</keyword>
<dbReference type="AlphaFoldDB" id="A0A2I0L3I6"/>
<dbReference type="GO" id="GO:0006417">
    <property type="term" value="P:regulation of translation"/>
    <property type="evidence" value="ECO:0007669"/>
    <property type="project" value="UniProtKB-KW"/>
</dbReference>
<evidence type="ECO:0000313" key="7">
    <source>
        <dbReference type="Proteomes" id="UP000233551"/>
    </source>
</evidence>
<dbReference type="FunFam" id="1.25.40.180:FF:000034">
    <property type="entry name" value="Eukaryotic translation initiation factor 4G"/>
    <property type="match status" value="1"/>
</dbReference>
<dbReference type="EMBL" id="PGOL01000180">
    <property type="protein sequence ID" value="PKI75275.1"/>
    <property type="molecule type" value="Genomic_DNA"/>
</dbReference>
<protein>
    <recommendedName>
        <fullName evidence="5">MI domain-containing protein</fullName>
    </recommendedName>
</protein>
<dbReference type="SUPFAM" id="SSF48371">
    <property type="entry name" value="ARM repeat"/>
    <property type="match status" value="1"/>
</dbReference>
<evidence type="ECO:0000259" key="5">
    <source>
        <dbReference type="PROSITE" id="PS51366"/>
    </source>
</evidence>
<name>A0A2I0L3I6_PUNGR</name>
<dbReference type="GO" id="GO:0003729">
    <property type="term" value="F:mRNA binding"/>
    <property type="evidence" value="ECO:0007669"/>
    <property type="project" value="TreeGrafter"/>
</dbReference>